<evidence type="ECO:0000313" key="6">
    <source>
        <dbReference type="Ensembl" id="ENSSPAP00000013104.1"/>
    </source>
</evidence>
<comment type="subcellular location">
    <subcellularLocation>
        <location evidence="1">Secreted</location>
    </subcellularLocation>
</comment>
<evidence type="ECO:0000256" key="4">
    <source>
        <dbReference type="ARBA" id="ARBA00023180"/>
    </source>
</evidence>
<dbReference type="InterPro" id="IPR025155">
    <property type="entry name" value="WxxW_domain"/>
</dbReference>
<reference evidence="6" key="1">
    <citation type="submission" date="2023-09" db="UniProtKB">
        <authorList>
            <consortium name="Ensembl"/>
        </authorList>
    </citation>
    <scope>IDENTIFICATION</scope>
</reference>
<feature type="domain" description="WxxW" evidence="5">
    <location>
        <begin position="92"/>
        <end position="163"/>
    </location>
</feature>
<dbReference type="STRING" id="144197.ENSSPAP00000013104"/>
<evidence type="ECO:0000256" key="2">
    <source>
        <dbReference type="ARBA" id="ARBA00022525"/>
    </source>
</evidence>
<dbReference type="GeneTree" id="ENSGT00390000008152"/>
<accession>A0A3B5A4P0</accession>
<dbReference type="PANTHER" id="PTHR15031:SF4">
    <property type="entry name" value="CARTILAGE INTERMEDIATE LAYER PROTEIN 1"/>
    <property type="match status" value="1"/>
</dbReference>
<keyword evidence="4" id="KW-0325">Glycoprotein</keyword>
<name>A0A3B5A4P0_9TELE</name>
<dbReference type="Ensembl" id="ENSSPAT00000013325.1">
    <property type="protein sequence ID" value="ENSSPAP00000013104.1"/>
    <property type="gene ID" value="ENSSPAG00000009916.1"/>
</dbReference>
<proteinExistence type="predicted"/>
<dbReference type="Pfam" id="PF13330">
    <property type="entry name" value="Mucin2_WxxW"/>
    <property type="match status" value="2"/>
</dbReference>
<dbReference type="InterPro" id="IPR039675">
    <property type="entry name" value="CILP1/CILP2"/>
</dbReference>
<protein>
    <submittedName>
        <fullName evidence="6">Cartilage intermediate layer protein 2-like</fullName>
    </submittedName>
</protein>
<evidence type="ECO:0000256" key="3">
    <source>
        <dbReference type="ARBA" id="ARBA00022729"/>
    </source>
</evidence>
<evidence type="ECO:0000259" key="5">
    <source>
        <dbReference type="Pfam" id="PF13330"/>
    </source>
</evidence>
<dbReference type="AlphaFoldDB" id="A0A3B5A4P0"/>
<dbReference type="PANTHER" id="PTHR15031">
    <property type="entry name" value="CARTILAGE INTERMEDIATE LAYER PROTEIN CLIP"/>
    <property type="match status" value="1"/>
</dbReference>
<evidence type="ECO:0000256" key="1">
    <source>
        <dbReference type="ARBA" id="ARBA00004613"/>
    </source>
</evidence>
<feature type="domain" description="WxxW" evidence="5">
    <location>
        <begin position="1"/>
        <end position="83"/>
    </location>
</feature>
<keyword evidence="2" id="KW-0964">Secreted</keyword>
<keyword evidence="3" id="KW-0732">Signal</keyword>
<organism evidence="6">
    <name type="scientific">Stegastes partitus</name>
    <name type="common">bicolor damselfish</name>
    <dbReference type="NCBI Taxonomy" id="144197"/>
    <lineage>
        <taxon>Eukaryota</taxon>
        <taxon>Metazoa</taxon>
        <taxon>Chordata</taxon>
        <taxon>Craniata</taxon>
        <taxon>Vertebrata</taxon>
        <taxon>Euteleostomi</taxon>
        <taxon>Actinopterygii</taxon>
        <taxon>Neopterygii</taxon>
        <taxon>Teleostei</taxon>
        <taxon>Neoteleostei</taxon>
        <taxon>Acanthomorphata</taxon>
        <taxon>Ovalentaria</taxon>
        <taxon>Pomacentridae</taxon>
        <taxon>Stegastes</taxon>
    </lineage>
</organism>
<dbReference type="GO" id="GO:0005576">
    <property type="term" value="C:extracellular region"/>
    <property type="evidence" value="ECO:0007669"/>
    <property type="project" value="UniProtKB-SubCell"/>
</dbReference>
<sequence>TDWFEGDDPSAARDWETLDRLRKDHPGKICPKPSSLEAQTLSGLSVAAAGDLIYTNYPISGFVCKNEDQPKKMCNDYRVSFVCHPPTETIPVDQEHVTQLRVDNKGHICRFSLYIEVVTTETKTPAASTEQNFYAYNPTQGFICRNKDQKSGNCRDYKVGFGCPCKY</sequence>